<dbReference type="GO" id="GO:0016020">
    <property type="term" value="C:membrane"/>
    <property type="evidence" value="ECO:0007669"/>
    <property type="project" value="InterPro"/>
</dbReference>
<name>A0A0W0X122_9GAMM</name>
<dbReference type="InterPro" id="IPR050683">
    <property type="entry name" value="Bact_Polysacc_Export_ATP-bd"/>
</dbReference>
<dbReference type="InterPro" id="IPR003593">
    <property type="entry name" value="AAA+_ATPase"/>
</dbReference>
<dbReference type="PROSITE" id="PS50893">
    <property type="entry name" value="ABC_TRANSPORTER_2"/>
    <property type="match status" value="1"/>
</dbReference>
<dbReference type="PANTHER" id="PTHR46743:SF2">
    <property type="entry name" value="TEICHOIC ACIDS EXPORT ATP-BINDING PROTEIN TAGH"/>
    <property type="match status" value="1"/>
</dbReference>
<comment type="similarity">
    <text evidence="1">Belongs to the ABC transporter superfamily.</text>
</comment>
<dbReference type="EMBL" id="LNYP01000029">
    <property type="protein sequence ID" value="KTD38287.1"/>
    <property type="molecule type" value="Genomic_DNA"/>
</dbReference>
<dbReference type="Proteomes" id="UP000054858">
    <property type="component" value="Unassembled WGS sequence"/>
</dbReference>
<protein>
    <submittedName>
        <fullName evidence="6">Capsule polysaccharide export ATP-binding protein ctrD (Capsular-polysaccharide-transporting ATPase)</fullName>
        <ecNumber evidence="6">3.6.3.38</ecNumber>
    </submittedName>
</protein>
<feature type="domain" description="ABC transporter" evidence="5">
    <location>
        <begin position="2"/>
        <end position="224"/>
    </location>
</feature>
<dbReference type="PROSITE" id="PS00211">
    <property type="entry name" value="ABC_TRANSPORTER_1"/>
    <property type="match status" value="1"/>
</dbReference>
<dbReference type="GO" id="GO:0016887">
    <property type="term" value="F:ATP hydrolysis activity"/>
    <property type="evidence" value="ECO:0007669"/>
    <property type="project" value="InterPro"/>
</dbReference>
<organism evidence="6 7">
    <name type="scientific">Legionella oakridgensis</name>
    <dbReference type="NCBI Taxonomy" id="29423"/>
    <lineage>
        <taxon>Bacteria</taxon>
        <taxon>Pseudomonadati</taxon>
        <taxon>Pseudomonadota</taxon>
        <taxon>Gammaproteobacteria</taxon>
        <taxon>Legionellales</taxon>
        <taxon>Legionellaceae</taxon>
        <taxon>Legionella</taxon>
    </lineage>
</organism>
<dbReference type="InterPro" id="IPR015860">
    <property type="entry name" value="ABC_transpr_TagH-like"/>
</dbReference>
<dbReference type="SUPFAM" id="SSF52540">
    <property type="entry name" value="P-loop containing nucleoside triphosphate hydrolases"/>
    <property type="match status" value="1"/>
</dbReference>
<dbReference type="PANTHER" id="PTHR46743">
    <property type="entry name" value="TEICHOIC ACIDS EXPORT ATP-BINDING PROTEIN TAGH"/>
    <property type="match status" value="1"/>
</dbReference>
<dbReference type="InterPro" id="IPR027417">
    <property type="entry name" value="P-loop_NTPase"/>
</dbReference>
<dbReference type="GO" id="GO:0005524">
    <property type="term" value="F:ATP binding"/>
    <property type="evidence" value="ECO:0007669"/>
    <property type="project" value="UniProtKB-KW"/>
</dbReference>
<dbReference type="RefSeq" id="WP_025384629.1">
    <property type="nucleotide sequence ID" value="NZ_LCUA01000003.1"/>
</dbReference>
<dbReference type="InterPro" id="IPR003439">
    <property type="entry name" value="ABC_transporter-like_ATP-bd"/>
</dbReference>
<evidence type="ECO:0000313" key="6">
    <source>
        <dbReference type="EMBL" id="KTD38287.1"/>
    </source>
</evidence>
<evidence type="ECO:0000256" key="2">
    <source>
        <dbReference type="ARBA" id="ARBA00022448"/>
    </source>
</evidence>
<dbReference type="AlphaFoldDB" id="A0A0W0X122"/>
<accession>A0A0W0X122</accession>
<gene>
    <name evidence="6" type="primary">ctrD</name>
    <name evidence="6" type="ORF">Loak_1963</name>
</gene>
<proteinExistence type="inferred from homology"/>
<dbReference type="InterPro" id="IPR017871">
    <property type="entry name" value="ABC_transporter-like_CS"/>
</dbReference>
<comment type="caution">
    <text evidence="6">The sequence shown here is derived from an EMBL/GenBank/DDBJ whole genome shotgun (WGS) entry which is preliminary data.</text>
</comment>
<keyword evidence="3" id="KW-0547">Nucleotide-binding</keyword>
<evidence type="ECO:0000256" key="4">
    <source>
        <dbReference type="ARBA" id="ARBA00022840"/>
    </source>
</evidence>
<dbReference type="PATRIC" id="fig|29423.5.peg.2060"/>
<evidence type="ECO:0000313" key="7">
    <source>
        <dbReference type="Proteomes" id="UP000054858"/>
    </source>
</evidence>
<keyword evidence="4 6" id="KW-0067">ATP-binding</keyword>
<dbReference type="EC" id="3.6.3.38" evidence="6"/>
<reference evidence="6 7" key="1">
    <citation type="submission" date="2015-11" db="EMBL/GenBank/DDBJ databases">
        <title>Genomic analysis of 38 Legionella species identifies large and diverse effector repertoires.</title>
        <authorList>
            <person name="Burstein D."/>
            <person name="Amaro F."/>
            <person name="Zusman T."/>
            <person name="Lifshitz Z."/>
            <person name="Cohen O."/>
            <person name="Gilbert J.A."/>
            <person name="Pupko T."/>
            <person name="Shuman H.A."/>
            <person name="Segal G."/>
        </authorList>
    </citation>
    <scope>NUCLEOTIDE SEQUENCE [LARGE SCALE GENOMIC DNA]</scope>
    <source>
        <strain evidence="6 7">Oak Ridge-10</strain>
    </source>
</reference>
<evidence type="ECO:0000256" key="1">
    <source>
        <dbReference type="ARBA" id="ARBA00005417"/>
    </source>
</evidence>
<dbReference type="GO" id="GO:0140359">
    <property type="term" value="F:ABC-type transporter activity"/>
    <property type="evidence" value="ECO:0007669"/>
    <property type="project" value="InterPro"/>
</dbReference>
<keyword evidence="6" id="KW-0378">Hydrolase</keyword>
<keyword evidence="2" id="KW-0813">Transport</keyword>
<sequence length="236" mass="26342">MIKAINISKHYIVQGKKKEVFRNLSLTIHPGERVALMGRNGAGKSTLLRILCGIEKPSSGVINITSSLSWPVGVTGGAVPNLTGRENVKFVCRLFMDDREQVKEKIDFVKEFSEIGDYFDMPVQTYSSGMRSRLAFALSMAFDFDFYIVDEALAVGDPAFKEKCRKIFSQKAANKGVIMVSHSVGLIRQFCNRGIFLHNNQVVKGDNINDIIKLYKGLRDDINQTNLGQTENSVEV</sequence>
<dbReference type="Pfam" id="PF00005">
    <property type="entry name" value="ABC_tran"/>
    <property type="match status" value="1"/>
</dbReference>
<evidence type="ECO:0000259" key="5">
    <source>
        <dbReference type="PROSITE" id="PS50893"/>
    </source>
</evidence>
<evidence type="ECO:0000256" key="3">
    <source>
        <dbReference type="ARBA" id="ARBA00022741"/>
    </source>
</evidence>
<dbReference type="SMART" id="SM00382">
    <property type="entry name" value="AAA"/>
    <property type="match status" value="1"/>
</dbReference>
<dbReference type="CDD" id="cd03220">
    <property type="entry name" value="ABC_KpsT_Wzt"/>
    <property type="match status" value="1"/>
</dbReference>
<dbReference type="Gene3D" id="3.40.50.300">
    <property type="entry name" value="P-loop containing nucleotide triphosphate hydrolases"/>
    <property type="match status" value="1"/>
</dbReference>